<evidence type="ECO:0000256" key="4">
    <source>
        <dbReference type="ARBA" id="ARBA00022679"/>
    </source>
</evidence>
<evidence type="ECO:0000256" key="6">
    <source>
        <dbReference type="ARBA" id="ARBA00057965"/>
    </source>
</evidence>
<dbReference type="GeneID" id="41699997"/>
<evidence type="ECO:0000313" key="9">
    <source>
        <dbReference type="EMBL" id="AUA60334.1"/>
    </source>
</evidence>
<dbReference type="SUPFAM" id="SSF53756">
    <property type="entry name" value="UDP-Glycosyltransferase/glycogen phosphorylase"/>
    <property type="match status" value="1"/>
</dbReference>
<keyword evidence="3 7" id="KW-0328">Glycosyltransferase</keyword>
<evidence type="ECO:0000313" key="10">
    <source>
        <dbReference type="Proteomes" id="UP000290445"/>
    </source>
</evidence>
<reference evidence="9 10" key="1">
    <citation type="journal article" date="2017" name="Viruses">
        <title>The Operophtera brumata Nucleopolyhedrovirus (OpbuNPV) Represents an Early, Divergent Lineage within Genus Alphabaculovirus.</title>
        <authorList>
            <person name="Harrison R.L."/>
            <person name="Rowley D.L."/>
            <person name="Mowery J.D."/>
            <person name="Bauchan G.R."/>
            <person name="Burand J.P."/>
        </authorList>
    </citation>
    <scope>NUCLEOTIDE SEQUENCE [LARGE SCALE GENOMIC DNA]</scope>
    <source>
        <strain evidence="9">OpbuNPV-MA</strain>
    </source>
</reference>
<dbReference type="Pfam" id="PF00201">
    <property type="entry name" value="UDPGT"/>
    <property type="match status" value="1"/>
</dbReference>
<dbReference type="EC" id="2.4.1.-" evidence="7"/>
<dbReference type="InterPro" id="IPR035595">
    <property type="entry name" value="UDP_glycos_trans_CS"/>
</dbReference>
<dbReference type="Proteomes" id="UP000290445">
    <property type="component" value="Segment"/>
</dbReference>
<comment type="similarity">
    <text evidence="1 7 8">Belongs to the UDP-glycosyltransferase family.</text>
</comment>
<accession>A0A2H4UZV8</accession>
<dbReference type="GO" id="GO:0008194">
    <property type="term" value="F:UDP-glycosyltransferase activity"/>
    <property type="evidence" value="ECO:0007669"/>
    <property type="project" value="InterPro"/>
</dbReference>
<dbReference type="PIRSF" id="PIRSF000476">
    <property type="entry name" value="Ecdystd_UDP_glucosyltfrase"/>
    <property type="match status" value="1"/>
</dbReference>
<dbReference type="Gene3D" id="3.40.50.2000">
    <property type="entry name" value="Glycogen Phosphorylase B"/>
    <property type="match status" value="2"/>
</dbReference>
<dbReference type="PANTHER" id="PTHR48043:SF159">
    <property type="entry name" value="EG:EG0003.4 PROTEIN-RELATED"/>
    <property type="match status" value="1"/>
</dbReference>
<keyword evidence="10" id="KW-1185">Reference proteome</keyword>
<name>A0A2H4UZV8_9ABAC</name>
<keyword evidence="5" id="KW-0732">Signal</keyword>
<dbReference type="InterPro" id="IPR016224">
    <property type="entry name" value="Ecdysteroid_UDP-Glc_Trfase"/>
</dbReference>
<evidence type="ECO:0000256" key="7">
    <source>
        <dbReference type="PIRNR" id="PIRNR000476"/>
    </source>
</evidence>
<evidence type="ECO:0000256" key="1">
    <source>
        <dbReference type="ARBA" id="ARBA00009995"/>
    </source>
</evidence>
<dbReference type="PANTHER" id="PTHR48043">
    <property type="entry name" value="EG:EG0003.4 PROTEIN-RELATED"/>
    <property type="match status" value="1"/>
</dbReference>
<evidence type="ECO:0000256" key="2">
    <source>
        <dbReference type="ARBA" id="ARBA00013904"/>
    </source>
</evidence>
<dbReference type="EMBL" id="MF614691">
    <property type="protein sequence ID" value="AUA60334.1"/>
    <property type="molecule type" value="Genomic_DNA"/>
</dbReference>
<dbReference type="CDD" id="cd03784">
    <property type="entry name" value="GT1_Gtf-like"/>
    <property type="match status" value="1"/>
</dbReference>
<dbReference type="FunFam" id="3.40.50.2000:FF:000050">
    <property type="entry name" value="UDP-glucuronosyltransferase"/>
    <property type="match status" value="1"/>
</dbReference>
<keyword evidence="4 7" id="KW-0808">Transferase</keyword>
<dbReference type="OrthoDB" id="5462at10239"/>
<evidence type="ECO:0000256" key="5">
    <source>
        <dbReference type="ARBA" id="ARBA00022729"/>
    </source>
</evidence>
<dbReference type="InterPro" id="IPR050271">
    <property type="entry name" value="UDP-glycosyltransferase"/>
</dbReference>
<comment type="function">
    <text evidence="6">Catalyzes the transfer of glucose from UDP-glucose to ecdysteroids which are insect molting hormones. Expression of egt interferes with normal insect development and block molting.</text>
</comment>
<dbReference type="InterPro" id="IPR002213">
    <property type="entry name" value="UDP_glucos_trans"/>
</dbReference>
<organism evidence="9 10">
    <name type="scientific">Operophtera brumata nucleopolyhedrovirus</name>
    <dbReference type="NCBI Taxonomy" id="1046267"/>
    <lineage>
        <taxon>Viruses</taxon>
        <taxon>Viruses incertae sedis</taxon>
        <taxon>Naldaviricetes</taxon>
        <taxon>Lefavirales</taxon>
        <taxon>Baculoviridae</taxon>
        <taxon>Alphabaculovirus</taxon>
        <taxon>Alphabaculovirus opbrumatae</taxon>
    </lineage>
</organism>
<proteinExistence type="inferred from homology"/>
<sequence length="490" mass="55922">MTNHLALLVLVCTVSVGSGIRILAIFPTPSYSHQMVFQTFIGELAKEGYDVSLISPTFSNIPNITEYNVKESHAMFDILLNRSRKFHKRGIISDVTSVTRSNYRGLLYLLQQQFQLPVVQKLLANENNDTYDLIITEAFFNYPLAFSHVYKAPVIQFSSGYGVAENFETLGAVSRHPKYFPNMWRSNYRHLSQSESVDELFTEFRLYNEFKGLADDEYDMMQKQFGKDLPDMSTLKRNVQMLFVNVPAIFDNNRPVPPNIQYLGGLHLARPMKNELSYPIKSYLDRCKRGVVYVSFGSAIKTSDISVEFLNVFVDTFRALPYDILWNTNINISNLPNNVLTYNWLPQRELLHHRNVVGFVTQGGVQSTDESIDALVPLIGVPMMGDQFFNTNRYIELGIGTAVDSLTVTSQKLTNAILSVVNNATILSNLKKLHDAINDQPMKPLQKAIYWTKYILRHRFNSMLVTSTAYKDFYISCLGSYGNNLFKECK</sequence>
<dbReference type="KEGG" id="vg:41699997"/>
<dbReference type="RefSeq" id="YP_009552663.1">
    <property type="nucleotide sequence ID" value="NC_040621.1"/>
</dbReference>
<evidence type="ECO:0000256" key="3">
    <source>
        <dbReference type="ARBA" id="ARBA00022676"/>
    </source>
</evidence>
<dbReference type="PROSITE" id="PS00375">
    <property type="entry name" value="UDPGT"/>
    <property type="match status" value="1"/>
</dbReference>
<protein>
    <recommendedName>
        <fullName evidence="2 7">Ecdysteroid UDP-glucosyltransferase</fullName>
        <ecNumber evidence="7">2.4.1.-</ecNumber>
    </recommendedName>
</protein>
<evidence type="ECO:0000256" key="8">
    <source>
        <dbReference type="RuleBase" id="RU003718"/>
    </source>
</evidence>